<dbReference type="Proteomes" id="UP001303046">
    <property type="component" value="Unassembled WGS sequence"/>
</dbReference>
<sequence length="228" mass="26478">MDGTERTYGLILKTYLEEEKNADNLVKQQQQLPDYITQGSNPNSYRIVIELENRSTRTTKDRFCRRRRIEEDHDGKVATSAAEPAVMLYSDMTARHIDTIDNHPSMQCAMFTMSVYHSVPSFYVCHNCLDPEAVGLRLKEQRNSGFEASERSEQLLLRGVLESQKQGLKLAAGDRSDLRAAACRASYSSYRIKWLYIQLVFELQHFFVDSCHQEDERTFLVFYRREAL</sequence>
<gene>
    <name evidence="1" type="primary">Necator_chrIV.g13606</name>
    <name evidence="1" type="ORF">RB195_000315</name>
</gene>
<evidence type="ECO:0000313" key="2">
    <source>
        <dbReference type="Proteomes" id="UP001303046"/>
    </source>
</evidence>
<dbReference type="EMBL" id="JAVFWL010000004">
    <property type="protein sequence ID" value="KAK6746995.1"/>
    <property type="molecule type" value="Genomic_DNA"/>
</dbReference>
<proteinExistence type="predicted"/>
<reference evidence="1 2" key="1">
    <citation type="submission" date="2023-08" db="EMBL/GenBank/DDBJ databases">
        <title>A Necator americanus chromosomal reference genome.</title>
        <authorList>
            <person name="Ilik V."/>
            <person name="Petrzelkova K.J."/>
            <person name="Pardy F."/>
            <person name="Fuh T."/>
            <person name="Niatou-Singa F.S."/>
            <person name="Gouil Q."/>
            <person name="Baker L."/>
            <person name="Ritchie M.E."/>
            <person name="Jex A.R."/>
            <person name="Gazzola D."/>
            <person name="Li H."/>
            <person name="Toshio Fujiwara R."/>
            <person name="Zhan B."/>
            <person name="Aroian R.V."/>
            <person name="Pafco B."/>
            <person name="Schwarz E.M."/>
        </authorList>
    </citation>
    <scope>NUCLEOTIDE SEQUENCE [LARGE SCALE GENOMIC DNA]</scope>
    <source>
        <strain evidence="1 2">Aroian</strain>
        <tissue evidence="1">Whole animal</tissue>
    </source>
</reference>
<organism evidence="1 2">
    <name type="scientific">Necator americanus</name>
    <name type="common">Human hookworm</name>
    <dbReference type="NCBI Taxonomy" id="51031"/>
    <lineage>
        <taxon>Eukaryota</taxon>
        <taxon>Metazoa</taxon>
        <taxon>Ecdysozoa</taxon>
        <taxon>Nematoda</taxon>
        <taxon>Chromadorea</taxon>
        <taxon>Rhabditida</taxon>
        <taxon>Rhabditina</taxon>
        <taxon>Rhabditomorpha</taxon>
        <taxon>Strongyloidea</taxon>
        <taxon>Ancylostomatidae</taxon>
        <taxon>Bunostominae</taxon>
        <taxon>Necator</taxon>
    </lineage>
</organism>
<accession>A0ABR1D9T9</accession>
<keyword evidence="2" id="KW-1185">Reference proteome</keyword>
<comment type="caution">
    <text evidence="1">The sequence shown here is derived from an EMBL/GenBank/DDBJ whole genome shotgun (WGS) entry which is preliminary data.</text>
</comment>
<protein>
    <submittedName>
        <fullName evidence="1">Uncharacterized protein</fullName>
    </submittedName>
</protein>
<name>A0ABR1D9T9_NECAM</name>
<evidence type="ECO:0000313" key="1">
    <source>
        <dbReference type="EMBL" id="KAK6746995.1"/>
    </source>
</evidence>